<feature type="compositionally biased region" description="Polar residues" evidence="2">
    <location>
        <begin position="302"/>
        <end position="312"/>
    </location>
</feature>
<dbReference type="eggNOG" id="COG1388">
    <property type="taxonomic scope" value="Bacteria"/>
</dbReference>
<protein>
    <submittedName>
        <fullName evidence="4">Bacterial group 1 Ig-like protein</fullName>
    </submittedName>
</protein>
<feature type="region of interest" description="Disordered" evidence="2">
    <location>
        <begin position="297"/>
        <end position="317"/>
    </location>
</feature>
<dbReference type="GO" id="GO:0009279">
    <property type="term" value="C:cell outer membrane"/>
    <property type="evidence" value="ECO:0007669"/>
    <property type="project" value="TreeGrafter"/>
</dbReference>
<feature type="domain" description="Big-1" evidence="3">
    <location>
        <begin position="133"/>
        <end position="225"/>
    </location>
</feature>
<evidence type="ECO:0000256" key="1">
    <source>
        <dbReference type="ARBA" id="ARBA00010116"/>
    </source>
</evidence>
<dbReference type="PANTHER" id="PTHR39576:SF2">
    <property type="entry name" value="ATTACHING AND EFFACING PROTEIN HOMOLOG-RELATED"/>
    <property type="match status" value="1"/>
</dbReference>
<comment type="similarity">
    <text evidence="1">Belongs to the intimin/invasin family.</text>
</comment>
<evidence type="ECO:0000256" key="2">
    <source>
        <dbReference type="SAM" id="MobiDB-lite"/>
    </source>
</evidence>
<dbReference type="AlphaFoldDB" id="D4BJZ6"/>
<reference evidence="4 5" key="1">
    <citation type="submission" date="2010-02" db="EMBL/GenBank/DDBJ databases">
        <authorList>
            <person name="Weinstock G."/>
            <person name="Sodergren E."/>
            <person name="Clifton S."/>
            <person name="Fulton L."/>
            <person name="Fulton B."/>
            <person name="Courtney L."/>
            <person name="Fronick C."/>
            <person name="Harrison M."/>
            <person name="Strong C."/>
            <person name="Farmer C."/>
            <person name="Delahaunty K."/>
            <person name="Markovic C."/>
            <person name="Hall O."/>
            <person name="Minx P."/>
            <person name="Tomlinson C."/>
            <person name="Mitreva M."/>
            <person name="Nelson J."/>
            <person name="Hou S."/>
            <person name="Wollam A."/>
            <person name="Pepin K.H."/>
            <person name="Johnson M."/>
            <person name="Bhonagiri V."/>
            <person name="Zhang X."/>
            <person name="Suruliraj S."/>
            <person name="Warren W."/>
            <person name="Chinwalla A."/>
            <person name="Mardis E.R."/>
            <person name="Wilson R.K."/>
        </authorList>
    </citation>
    <scope>NUCLEOTIDE SEQUENCE [LARGE SCALE GENOMIC DNA]</scope>
    <source>
        <strain evidence="4 5">ATCC 29220</strain>
    </source>
</reference>
<comment type="caution">
    <text evidence="4">The sequence shown here is derived from an EMBL/GenBank/DDBJ whole genome shotgun (WGS) entry which is preliminary data.</text>
</comment>
<dbReference type="EMBL" id="ABWL02000026">
    <property type="protein sequence ID" value="EFE06011.1"/>
    <property type="molecule type" value="Genomic_DNA"/>
</dbReference>
<dbReference type="RefSeq" id="WP_006688131.1">
    <property type="nucleotide sequence ID" value="NZ_GG730303.1"/>
</dbReference>
<dbReference type="SUPFAM" id="SSF49373">
    <property type="entry name" value="Invasin/intimin cell-adhesion fragments"/>
    <property type="match status" value="3"/>
</dbReference>
<dbReference type="PANTHER" id="PTHR39576">
    <property type="entry name" value="ATTACHING AND EFFACING PROTEIN HOMOLOG-RELATED-RELATED"/>
    <property type="match status" value="1"/>
</dbReference>
<evidence type="ECO:0000313" key="4">
    <source>
        <dbReference type="EMBL" id="EFE06011.1"/>
    </source>
</evidence>
<dbReference type="InterPro" id="IPR013783">
    <property type="entry name" value="Ig-like_fold"/>
</dbReference>
<feature type="non-terminal residue" evidence="4">
    <location>
        <position position="1"/>
    </location>
</feature>
<organism evidence="4 5">
    <name type="scientific">Citrobacter youngae ATCC 29220</name>
    <dbReference type="NCBI Taxonomy" id="500640"/>
    <lineage>
        <taxon>Bacteria</taxon>
        <taxon>Pseudomonadati</taxon>
        <taxon>Pseudomonadota</taxon>
        <taxon>Gammaproteobacteria</taxon>
        <taxon>Enterobacterales</taxon>
        <taxon>Enterobacteriaceae</taxon>
        <taxon>Citrobacter</taxon>
        <taxon>Citrobacter freundii complex</taxon>
    </lineage>
</organism>
<evidence type="ECO:0000313" key="5">
    <source>
        <dbReference type="Proteomes" id="UP000003880"/>
    </source>
</evidence>
<dbReference type="InterPro" id="IPR051715">
    <property type="entry name" value="Intimin-Invasin_domain"/>
</dbReference>
<accession>D4BJZ6</accession>
<name>D4BJZ6_9ENTR</name>
<dbReference type="PROSITE" id="PS51127">
    <property type="entry name" value="BIG1"/>
    <property type="match status" value="2"/>
</dbReference>
<proteinExistence type="inferred from homology"/>
<dbReference type="Pfam" id="PF02369">
    <property type="entry name" value="Big_1"/>
    <property type="match status" value="2"/>
</dbReference>
<gene>
    <name evidence="4" type="ORF">CIT292_10990</name>
</gene>
<dbReference type="Gene3D" id="2.60.40.10">
    <property type="entry name" value="Immunoglobulins"/>
    <property type="match status" value="3"/>
</dbReference>
<feature type="domain" description="Big-1" evidence="3">
    <location>
        <begin position="31"/>
        <end position="123"/>
    </location>
</feature>
<dbReference type="HOGENOM" id="CLU_835502_0_0_6"/>
<dbReference type="InterPro" id="IPR008964">
    <property type="entry name" value="Invasin/intimin_cell_adhesion"/>
</dbReference>
<dbReference type="Proteomes" id="UP000003880">
    <property type="component" value="Unassembled WGS sequence"/>
</dbReference>
<evidence type="ECO:0000259" key="3">
    <source>
        <dbReference type="PROSITE" id="PS51127"/>
    </source>
</evidence>
<sequence>ETVTLTAKAGSSDAGQSKTSSFVADTATAHVSTLTIDTDGSVANGTAQNSATATVVDSQNNILANTTVNWTVTGSAGLTSGTSTTNGSGQAVMTFTDTKAETVTLTAKAGSSDAGQSKTSSFVPDSAKFTIDQISLKAPSGNTTVASIGDSIVAKVHVVDSQGSSVNNANVTFNVTGAATLDSPSGTTDSTGWVTVNFTDSVGETVTFTGTLDNGNDSTATMLFQALPFDLVLTQNGARGSAADPIVFTAVVTDKFNNKLQGIKVGWSQPGGFTACSILGGGVTNSNGEAQFSCHAQGGSASGTSETATVTGPTEGGATVSDTLTNINYFFN</sequence>
<dbReference type="SMART" id="SM00634">
    <property type="entry name" value="BID_1"/>
    <property type="match status" value="2"/>
</dbReference>
<dbReference type="InterPro" id="IPR003344">
    <property type="entry name" value="Big_1_dom"/>
</dbReference>